<evidence type="ECO:0000256" key="3">
    <source>
        <dbReference type="ARBA" id="ARBA00022670"/>
    </source>
</evidence>
<comment type="caution">
    <text evidence="13">The sequence shown here is derived from an EMBL/GenBank/DDBJ whole genome shotgun (WGS) entry which is preliminary data.</text>
</comment>
<dbReference type="Proteomes" id="UP000244060">
    <property type="component" value="Unassembled WGS sequence"/>
</dbReference>
<keyword evidence="8 9" id="KW-0472">Membrane</keyword>
<dbReference type="RefSeq" id="WP_108221308.1">
    <property type="nucleotide sequence ID" value="NZ_CP090021.1"/>
</dbReference>
<gene>
    <name evidence="9" type="primary">lspA</name>
    <name evidence="13" type="ORF">C8J28_11222</name>
</gene>
<evidence type="ECO:0000256" key="1">
    <source>
        <dbReference type="ARBA" id="ARBA00006139"/>
    </source>
</evidence>
<evidence type="ECO:0000256" key="12">
    <source>
        <dbReference type="SAM" id="MobiDB-lite"/>
    </source>
</evidence>
<evidence type="ECO:0000256" key="9">
    <source>
        <dbReference type="HAMAP-Rule" id="MF_00161"/>
    </source>
</evidence>
<feature type="active site" evidence="9">
    <location>
        <position position="117"/>
    </location>
</feature>
<dbReference type="HAMAP" id="MF_00161">
    <property type="entry name" value="LspA"/>
    <property type="match status" value="1"/>
</dbReference>
<keyword evidence="4 9" id="KW-0812">Transmembrane</keyword>
<keyword evidence="6 9" id="KW-0378">Hydrolase</keyword>
<dbReference type="OrthoDB" id="9810259at2"/>
<accession>A0A2T5K2T6</accession>
<comment type="catalytic activity">
    <reaction evidence="9 10">
        <text>Release of signal peptides from bacterial membrane prolipoproteins. Hydrolyzes -Xaa-Yaa-Zaa-|-(S,diacylglyceryl)Cys-, in which Xaa is hydrophobic (preferably Leu), and Yaa (Ala or Ser) and Zaa (Gly or Ala) have small, neutral side chains.</text>
        <dbReference type="EC" id="3.4.23.36"/>
    </reaction>
</comment>
<keyword evidence="2 9" id="KW-1003">Cell membrane</keyword>
<proteinExistence type="inferred from homology"/>
<keyword evidence="5 9" id="KW-0064">Aspartyl protease</keyword>
<feature type="active site" evidence="9">
    <location>
        <position position="136"/>
    </location>
</feature>
<comment type="pathway">
    <text evidence="9">Protein modification; lipoprotein biosynthesis (signal peptide cleavage).</text>
</comment>
<keyword evidence="14" id="KW-1185">Reference proteome</keyword>
<organism evidence="13 14">
    <name type="scientific">Cereibacter azotoformans</name>
    <dbReference type="NCBI Taxonomy" id="43057"/>
    <lineage>
        <taxon>Bacteria</taxon>
        <taxon>Pseudomonadati</taxon>
        <taxon>Pseudomonadota</taxon>
        <taxon>Alphaproteobacteria</taxon>
        <taxon>Rhodobacterales</taxon>
        <taxon>Paracoccaceae</taxon>
        <taxon>Cereibacter</taxon>
    </lineage>
</organism>
<comment type="function">
    <text evidence="9 10">This protein specifically catalyzes the removal of signal peptides from prolipoproteins.</text>
</comment>
<dbReference type="GO" id="GO:0005886">
    <property type="term" value="C:plasma membrane"/>
    <property type="evidence" value="ECO:0007669"/>
    <property type="project" value="UniProtKB-SubCell"/>
</dbReference>
<dbReference type="EMBL" id="QAOT01000012">
    <property type="protein sequence ID" value="PTR16725.1"/>
    <property type="molecule type" value="Genomic_DNA"/>
</dbReference>
<evidence type="ECO:0000256" key="10">
    <source>
        <dbReference type="RuleBase" id="RU000594"/>
    </source>
</evidence>
<evidence type="ECO:0000313" key="14">
    <source>
        <dbReference type="Proteomes" id="UP000244060"/>
    </source>
</evidence>
<dbReference type="PRINTS" id="PR00781">
    <property type="entry name" value="LIPOSIGPTASE"/>
</dbReference>
<feature type="transmembrane region" description="Helical" evidence="9">
    <location>
        <begin position="94"/>
        <end position="115"/>
    </location>
</feature>
<protein>
    <recommendedName>
        <fullName evidence="9">Lipoprotein signal peptidase</fullName>
        <ecNumber evidence="9">3.4.23.36</ecNumber>
    </recommendedName>
    <alternativeName>
        <fullName evidence="9">Prolipoprotein signal peptidase</fullName>
    </alternativeName>
    <alternativeName>
        <fullName evidence="9">Signal peptidase II</fullName>
        <shortName evidence="9">SPase II</shortName>
    </alternativeName>
</protein>
<dbReference type="AlphaFoldDB" id="A0A2T5K2T6"/>
<feature type="transmembrane region" description="Helical" evidence="9">
    <location>
        <begin position="62"/>
        <end position="82"/>
    </location>
</feature>
<evidence type="ECO:0000256" key="8">
    <source>
        <dbReference type="ARBA" id="ARBA00023136"/>
    </source>
</evidence>
<dbReference type="EC" id="3.4.23.36" evidence="9"/>
<keyword evidence="3 9" id="KW-0645">Protease</keyword>
<dbReference type="PANTHER" id="PTHR33695:SF1">
    <property type="entry name" value="LIPOPROTEIN SIGNAL PEPTIDASE"/>
    <property type="match status" value="1"/>
</dbReference>
<comment type="caution">
    <text evidence="9">Lacks conserved residue(s) required for the propagation of feature annotation.</text>
</comment>
<evidence type="ECO:0000256" key="5">
    <source>
        <dbReference type="ARBA" id="ARBA00022750"/>
    </source>
</evidence>
<evidence type="ECO:0000256" key="11">
    <source>
        <dbReference type="RuleBase" id="RU004181"/>
    </source>
</evidence>
<dbReference type="NCBIfam" id="TIGR00077">
    <property type="entry name" value="lspA"/>
    <property type="match status" value="1"/>
</dbReference>
<sequence length="186" mass="19799">MRLTALTALIVFLIDQATKWIVVWGLGLAHRGAIDLVAPWLTFRMAWNRGINFGIGSSDQEIVRWGLIAVSLAISAWVWRWVGRSEPSRMARVSGGLLIGGAIGNVVDRILYGAVADFLNMSCCGIENPYAFNVADIAIFAGAFGLVLFTRETKPAPGKAAAGAAKRKPSDGKSNGTGRRGGGKTP</sequence>
<evidence type="ECO:0000256" key="6">
    <source>
        <dbReference type="ARBA" id="ARBA00022801"/>
    </source>
</evidence>
<dbReference type="Pfam" id="PF01252">
    <property type="entry name" value="Peptidase_A8"/>
    <property type="match status" value="1"/>
</dbReference>
<dbReference type="UniPathway" id="UPA00665"/>
<name>A0A2T5K2T6_9RHOB</name>
<comment type="similarity">
    <text evidence="1 9 11">Belongs to the peptidase A8 family.</text>
</comment>
<keyword evidence="7 9" id="KW-1133">Transmembrane helix</keyword>
<reference evidence="13 14" key="1">
    <citation type="submission" date="2018-04" db="EMBL/GenBank/DDBJ databases">
        <title>Genomic Encyclopedia of Type Strains, Phase III (KMG-III): the genomes of soil and plant-associated and newly described type strains.</title>
        <authorList>
            <person name="Whitman W."/>
        </authorList>
    </citation>
    <scope>NUCLEOTIDE SEQUENCE [LARGE SCALE GENOMIC DNA]</scope>
    <source>
        <strain evidence="13 14">KA25</strain>
    </source>
</reference>
<feature type="region of interest" description="Disordered" evidence="12">
    <location>
        <begin position="157"/>
        <end position="186"/>
    </location>
</feature>
<dbReference type="PROSITE" id="PS00855">
    <property type="entry name" value="SPASE_II"/>
    <property type="match status" value="1"/>
</dbReference>
<evidence type="ECO:0000256" key="2">
    <source>
        <dbReference type="ARBA" id="ARBA00022475"/>
    </source>
</evidence>
<feature type="transmembrane region" description="Helical" evidence="9">
    <location>
        <begin position="130"/>
        <end position="149"/>
    </location>
</feature>
<dbReference type="GO" id="GO:0004190">
    <property type="term" value="F:aspartic-type endopeptidase activity"/>
    <property type="evidence" value="ECO:0007669"/>
    <property type="project" value="UniProtKB-UniRule"/>
</dbReference>
<dbReference type="PANTHER" id="PTHR33695">
    <property type="entry name" value="LIPOPROTEIN SIGNAL PEPTIDASE"/>
    <property type="match status" value="1"/>
</dbReference>
<evidence type="ECO:0000313" key="13">
    <source>
        <dbReference type="EMBL" id="PTR16725.1"/>
    </source>
</evidence>
<evidence type="ECO:0000256" key="4">
    <source>
        <dbReference type="ARBA" id="ARBA00022692"/>
    </source>
</evidence>
<dbReference type="GO" id="GO:0006508">
    <property type="term" value="P:proteolysis"/>
    <property type="evidence" value="ECO:0007669"/>
    <property type="project" value="UniProtKB-KW"/>
</dbReference>
<dbReference type="InterPro" id="IPR001872">
    <property type="entry name" value="Peptidase_A8"/>
</dbReference>
<comment type="subcellular location">
    <subcellularLocation>
        <location evidence="9">Cell membrane</location>
        <topology evidence="9">Multi-pass membrane protein</topology>
    </subcellularLocation>
</comment>
<dbReference type="NCBIfam" id="NF011356">
    <property type="entry name" value="PRK14774.1"/>
    <property type="match status" value="1"/>
</dbReference>
<evidence type="ECO:0000256" key="7">
    <source>
        <dbReference type="ARBA" id="ARBA00022989"/>
    </source>
</evidence>